<gene>
    <name evidence="2" type="ORF">JOQ06_005888</name>
</gene>
<dbReference type="AlphaFoldDB" id="A0AAD6BJQ4"/>
<comment type="caution">
    <text evidence="2">The sequence shown here is derived from an EMBL/GenBank/DDBJ whole genome shotgun (WGS) entry which is preliminary data.</text>
</comment>
<dbReference type="Proteomes" id="UP001219934">
    <property type="component" value="Unassembled WGS sequence"/>
</dbReference>
<keyword evidence="3" id="KW-1185">Reference proteome</keyword>
<organism evidence="2 3">
    <name type="scientific">Pogonophryne albipinna</name>
    <dbReference type="NCBI Taxonomy" id="1090488"/>
    <lineage>
        <taxon>Eukaryota</taxon>
        <taxon>Metazoa</taxon>
        <taxon>Chordata</taxon>
        <taxon>Craniata</taxon>
        <taxon>Vertebrata</taxon>
        <taxon>Euteleostomi</taxon>
        <taxon>Actinopterygii</taxon>
        <taxon>Neopterygii</taxon>
        <taxon>Teleostei</taxon>
        <taxon>Neoteleostei</taxon>
        <taxon>Acanthomorphata</taxon>
        <taxon>Eupercaria</taxon>
        <taxon>Perciformes</taxon>
        <taxon>Notothenioidei</taxon>
        <taxon>Pogonophryne</taxon>
    </lineage>
</organism>
<reference evidence="2" key="1">
    <citation type="submission" date="2022-11" db="EMBL/GenBank/DDBJ databases">
        <title>Chromosome-level genome of Pogonophryne albipinna.</title>
        <authorList>
            <person name="Jo E."/>
        </authorList>
    </citation>
    <scope>NUCLEOTIDE SEQUENCE</scope>
    <source>
        <strain evidence="2">SGF0006</strain>
        <tissue evidence="2">Muscle</tissue>
    </source>
</reference>
<sequence>MTENIQQVLWKPMNKSERVHEARIADGYYHTGRKRVAESGENLRGRMIRAHLLHRRKVTSGHGERSHQDTEREPGFLQERTRVPAGGEPGFLQEENKGSCRRRTRVPAGGEQGFFSLVLLQVLKQTIDFCPCD</sequence>
<protein>
    <submittedName>
        <fullName evidence="2">Uncharacterized protein</fullName>
    </submittedName>
</protein>
<feature type="compositionally biased region" description="Basic and acidic residues" evidence="1">
    <location>
        <begin position="62"/>
        <end position="82"/>
    </location>
</feature>
<evidence type="ECO:0000313" key="3">
    <source>
        <dbReference type="Proteomes" id="UP001219934"/>
    </source>
</evidence>
<evidence type="ECO:0000313" key="2">
    <source>
        <dbReference type="EMBL" id="KAJ4943386.1"/>
    </source>
</evidence>
<evidence type="ECO:0000256" key="1">
    <source>
        <dbReference type="SAM" id="MobiDB-lite"/>
    </source>
</evidence>
<dbReference type="EMBL" id="JAPTMU010000005">
    <property type="protein sequence ID" value="KAJ4943386.1"/>
    <property type="molecule type" value="Genomic_DNA"/>
</dbReference>
<proteinExistence type="predicted"/>
<name>A0AAD6BJQ4_9TELE</name>
<feature type="region of interest" description="Disordered" evidence="1">
    <location>
        <begin position="56"/>
        <end position="106"/>
    </location>
</feature>
<accession>A0AAD6BJQ4</accession>